<proteinExistence type="predicted"/>
<organism evidence="1">
    <name type="scientific">bioreactor metagenome</name>
    <dbReference type="NCBI Taxonomy" id="1076179"/>
    <lineage>
        <taxon>unclassified sequences</taxon>
        <taxon>metagenomes</taxon>
        <taxon>ecological metagenomes</taxon>
    </lineage>
</organism>
<name>A0A645DK33_9ZZZZ</name>
<accession>A0A645DK33</accession>
<evidence type="ECO:0000313" key="1">
    <source>
        <dbReference type="EMBL" id="MPM89183.1"/>
    </source>
</evidence>
<dbReference type="AlphaFoldDB" id="A0A645DK33"/>
<sequence length="125" mass="14104">MQSYRFVLVADRLLHRKGVDAVDDRRDHQHRQCHLGGVVGYSAAGIAVGIVGLDLDRDSVHLAAEVFRRRDREAARENVDRAAFDGCFRRERHRTVRSRGDAVDHASRRKPRYGNDILFAAVGIG</sequence>
<gene>
    <name evidence="1" type="ORF">SDC9_136291</name>
</gene>
<reference evidence="1" key="1">
    <citation type="submission" date="2019-08" db="EMBL/GenBank/DDBJ databases">
        <authorList>
            <person name="Kucharzyk K."/>
            <person name="Murdoch R.W."/>
            <person name="Higgins S."/>
            <person name="Loffler F."/>
        </authorList>
    </citation>
    <scope>NUCLEOTIDE SEQUENCE</scope>
</reference>
<protein>
    <submittedName>
        <fullName evidence="1">Uncharacterized protein</fullName>
    </submittedName>
</protein>
<comment type="caution">
    <text evidence="1">The sequence shown here is derived from an EMBL/GenBank/DDBJ whole genome shotgun (WGS) entry which is preliminary data.</text>
</comment>
<dbReference type="EMBL" id="VSSQ01036657">
    <property type="protein sequence ID" value="MPM89183.1"/>
    <property type="molecule type" value="Genomic_DNA"/>
</dbReference>